<sequence length="52" mass="5649">MLKGAEVSIEDLERLPTDPEALKAWLTGLQGRESAMAASEQRGDPLSSHLSR</sequence>
<comment type="caution">
    <text evidence="2">The sequence shown here is derived from an EMBL/GenBank/DDBJ whole genome shotgun (WGS) entry which is preliminary data.</text>
</comment>
<protein>
    <recommendedName>
        <fullName evidence="4">FXSXX-COOH protein</fullName>
    </recommendedName>
</protein>
<feature type="region of interest" description="Disordered" evidence="1">
    <location>
        <begin position="33"/>
        <end position="52"/>
    </location>
</feature>
<accession>A0ABP8ADJ8</accession>
<dbReference type="Proteomes" id="UP001501251">
    <property type="component" value="Unassembled WGS sequence"/>
</dbReference>
<name>A0ABP8ADJ8_9ACTN</name>
<evidence type="ECO:0000313" key="2">
    <source>
        <dbReference type="EMBL" id="GAA4182241.1"/>
    </source>
</evidence>
<reference evidence="3" key="1">
    <citation type="journal article" date="2019" name="Int. J. Syst. Evol. Microbiol.">
        <title>The Global Catalogue of Microorganisms (GCM) 10K type strain sequencing project: providing services to taxonomists for standard genome sequencing and annotation.</title>
        <authorList>
            <consortium name="The Broad Institute Genomics Platform"/>
            <consortium name="The Broad Institute Genome Sequencing Center for Infectious Disease"/>
            <person name="Wu L."/>
            <person name="Ma J."/>
        </authorList>
    </citation>
    <scope>NUCLEOTIDE SEQUENCE [LARGE SCALE GENOMIC DNA]</scope>
    <source>
        <strain evidence="3">JCM 17388</strain>
    </source>
</reference>
<evidence type="ECO:0000256" key="1">
    <source>
        <dbReference type="SAM" id="MobiDB-lite"/>
    </source>
</evidence>
<organism evidence="2 3">
    <name type="scientific">Streptosporangium oxazolinicum</name>
    <dbReference type="NCBI Taxonomy" id="909287"/>
    <lineage>
        <taxon>Bacteria</taxon>
        <taxon>Bacillati</taxon>
        <taxon>Actinomycetota</taxon>
        <taxon>Actinomycetes</taxon>
        <taxon>Streptosporangiales</taxon>
        <taxon>Streptosporangiaceae</taxon>
        <taxon>Streptosporangium</taxon>
    </lineage>
</organism>
<proteinExistence type="predicted"/>
<dbReference type="EMBL" id="BAABAQ010000001">
    <property type="protein sequence ID" value="GAA4182241.1"/>
    <property type="molecule type" value="Genomic_DNA"/>
</dbReference>
<evidence type="ECO:0008006" key="4">
    <source>
        <dbReference type="Google" id="ProtNLM"/>
    </source>
</evidence>
<evidence type="ECO:0000313" key="3">
    <source>
        <dbReference type="Proteomes" id="UP001501251"/>
    </source>
</evidence>
<keyword evidence="3" id="KW-1185">Reference proteome</keyword>
<gene>
    <name evidence="2" type="ORF">GCM10022252_07800</name>
</gene>